<gene>
    <name evidence="2" type="ORF">ACIBG2_33785</name>
</gene>
<feature type="chain" id="PRO_5045734500" description="SH3 domain-containing protein" evidence="1">
    <location>
        <begin position="29"/>
        <end position="101"/>
    </location>
</feature>
<evidence type="ECO:0000313" key="2">
    <source>
        <dbReference type="EMBL" id="MFI6502390.1"/>
    </source>
</evidence>
<evidence type="ECO:0000256" key="1">
    <source>
        <dbReference type="SAM" id="SignalP"/>
    </source>
</evidence>
<protein>
    <recommendedName>
        <fullName evidence="4">SH3 domain-containing protein</fullName>
    </recommendedName>
</protein>
<keyword evidence="1" id="KW-0732">Signal</keyword>
<dbReference type="RefSeq" id="WP_397087614.1">
    <property type="nucleotide sequence ID" value="NZ_JBITGY010000009.1"/>
</dbReference>
<name>A0ABW7Z2I6_9ACTN</name>
<organism evidence="2 3">
    <name type="scientific">Nonomuraea typhae</name>
    <dbReference type="NCBI Taxonomy" id="2603600"/>
    <lineage>
        <taxon>Bacteria</taxon>
        <taxon>Bacillati</taxon>
        <taxon>Actinomycetota</taxon>
        <taxon>Actinomycetes</taxon>
        <taxon>Streptosporangiales</taxon>
        <taxon>Streptosporangiaceae</taxon>
        <taxon>Nonomuraea</taxon>
    </lineage>
</organism>
<reference evidence="2 3" key="1">
    <citation type="submission" date="2024-10" db="EMBL/GenBank/DDBJ databases">
        <title>The Natural Products Discovery Center: Release of the First 8490 Sequenced Strains for Exploring Actinobacteria Biosynthetic Diversity.</title>
        <authorList>
            <person name="Kalkreuter E."/>
            <person name="Kautsar S.A."/>
            <person name="Yang D."/>
            <person name="Bader C.D."/>
            <person name="Teijaro C.N."/>
            <person name="Fluegel L."/>
            <person name="Davis C.M."/>
            <person name="Simpson J.R."/>
            <person name="Lauterbach L."/>
            <person name="Steele A.D."/>
            <person name="Gui C."/>
            <person name="Meng S."/>
            <person name="Li G."/>
            <person name="Viehrig K."/>
            <person name="Ye F."/>
            <person name="Su P."/>
            <person name="Kiefer A.F."/>
            <person name="Nichols A."/>
            <person name="Cepeda A.J."/>
            <person name="Yan W."/>
            <person name="Fan B."/>
            <person name="Jiang Y."/>
            <person name="Adhikari A."/>
            <person name="Zheng C.-J."/>
            <person name="Schuster L."/>
            <person name="Cowan T.M."/>
            <person name="Smanski M.J."/>
            <person name="Chevrette M.G."/>
            <person name="De Carvalho L.P.S."/>
            <person name="Shen B."/>
        </authorList>
    </citation>
    <scope>NUCLEOTIDE SEQUENCE [LARGE SCALE GENOMIC DNA]</scope>
    <source>
        <strain evidence="2 3">NPDC050545</strain>
    </source>
</reference>
<evidence type="ECO:0000313" key="3">
    <source>
        <dbReference type="Proteomes" id="UP001612741"/>
    </source>
</evidence>
<feature type="signal peptide" evidence="1">
    <location>
        <begin position="1"/>
        <end position="28"/>
    </location>
</feature>
<evidence type="ECO:0008006" key="4">
    <source>
        <dbReference type="Google" id="ProtNLM"/>
    </source>
</evidence>
<accession>A0ABW7Z2I6</accession>
<dbReference type="Proteomes" id="UP001612741">
    <property type="component" value="Unassembled WGS sequence"/>
</dbReference>
<proteinExistence type="predicted"/>
<keyword evidence="3" id="KW-1185">Reference proteome</keyword>
<sequence>MKKRIAQLALGAAAVAAMIAGTGGAAHAAGPYPYAGNDDIGRTLTVCAQDLNVRDVVGILRRGEHFTVKGFDGPHKGWVYGYAHGRVKGHGWVLNGWFCNA</sequence>
<dbReference type="EMBL" id="JBITGY010000009">
    <property type="protein sequence ID" value="MFI6502390.1"/>
    <property type="molecule type" value="Genomic_DNA"/>
</dbReference>
<comment type="caution">
    <text evidence="2">The sequence shown here is derived from an EMBL/GenBank/DDBJ whole genome shotgun (WGS) entry which is preliminary data.</text>
</comment>